<reference evidence="2 3" key="1">
    <citation type="submission" date="2017-03" db="EMBL/GenBank/DDBJ databases">
        <title>Genomes of endolithic fungi from Antarctica.</title>
        <authorList>
            <person name="Coleine C."/>
            <person name="Masonjones S."/>
            <person name="Stajich J.E."/>
        </authorList>
    </citation>
    <scope>NUCLEOTIDE SEQUENCE [LARGE SCALE GENOMIC DNA]</scope>
    <source>
        <strain evidence="2 3">CCFEE 5187</strain>
    </source>
</reference>
<proteinExistence type="predicted"/>
<dbReference type="Proteomes" id="UP000308768">
    <property type="component" value="Unassembled WGS sequence"/>
</dbReference>
<gene>
    <name evidence="2" type="ORF">B0A49_06431</name>
</gene>
<comment type="caution">
    <text evidence="2">The sequence shown here is derived from an EMBL/GenBank/DDBJ whole genome shotgun (WGS) entry which is preliminary data.</text>
</comment>
<evidence type="ECO:0000313" key="3">
    <source>
        <dbReference type="Proteomes" id="UP000308768"/>
    </source>
</evidence>
<evidence type="ECO:0000256" key="1">
    <source>
        <dbReference type="SAM" id="MobiDB-lite"/>
    </source>
</evidence>
<organism evidence="2 3">
    <name type="scientific">Cryomyces minteri</name>
    <dbReference type="NCBI Taxonomy" id="331657"/>
    <lineage>
        <taxon>Eukaryota</taxon>
        <taxon>Fungi</taxon>
        <taxon>Dikarya</taxon>
        <taxon>Ascomycota</taxon>
        <taxon>Pezizomycotina</taxon>
        <taxon>Dothideomycetes</taxon>
        <taxon>Dothideomycetes incertae sedis</taxon>
        <taxon>Cryomyces</taxon>
    </lineage>
</organism>
<name>A0A4U0X289_9PEZI</name>
<dbReference type="AlphaFoldDB" id="A0A4U0X289"/>
<feature type="region of interest" description="Disordered" evidence="1">
    <location>
        <begin position="324"/>
        <end position="389"/>
    </location>
</feature>
<evidence type="ECO:0000313" key="2">
    <source>
        <dbReference type="EMBL" id="TKA69336.1"/>
    </source>
</evidence>
<feature type="compositionally biased region" description="Basic and acidic residues" evidence="1">
    <location>
        <begin position="528"/>
        <end position="540"/>
    </location>
</feature>
<dbReference type="EMBL" id="NAJN01000739">
    <property type="protein sequence ID" value="TKA69336.1"/>
    <property type="molecule type" value="Genomic_DNA"/>
</dbReference>
<feature type="region of interest" description="Disordered" evidence="1">
    <location>
        <begin position="498"/>
        <end position="544"/>
    </location>
</feature>
<feature type="compositionally biased region" description="Polar residues" evidence="1">
    <location>
        <begin position="324"/>
        <end position="339"/>
    </location>
</feature>
<accession>A0A4U0X289</accession>
<feature type="region of interest" description="Disordered" evidence="1">
    <location>
        <begin position="90"/>
        <end position="109"/>
    </location>
</feature>
<keyword evidence="3" id="KW-1185">Reference proteome</keyword>
<sequence length="612" mass="66633">MAAADASYYHASLYRFSKDAQDEVIHQFDSAVNDRSTICRYAAKSDANRGAEMYALLARIIDQYTEKETAMAEEAEEDNAPKVQRMADSLDEPLLDGPETPTTTETSVDEMKDNRDCLYWVPKSGSDLIAVASSSVLTTITGLTGCVLTVDHERRCVAISGGDNNSASRASAKLRNVERDMYRRMPVTHFVEIENTKSDALQMFRPNAKGVHRFLRRVLLPAGSKWQEELHKMCVTRLLESKSAKLDLDLYAIADHAVPTPTGISSLPNIWSVIKFTDVGEEKLEDVQLERTAADTPITRPAGILMPPARVLVVDQWMQGLDNSELQSPPATELSSSSGYIEGLRRAPSTNRIGRKRVPKAAAHSVNPSANQVAGRKRSEKATSPTIADRVPVIDGIEWNPSHSDVDNSVATAGPSNVTAISQLATPLTDIATQDMTKPIIEMKLATAHADLFGLEFGSVSQENYLSTPQISSMKGTPRASSTLGFAPTVPYARIASGRRQKLASNSDPKVATPRISSSSRRGKQKQSGHDGWHGTDADSSHSMTTAKTYEETIYDEQPWAKKTVRTRVKLTSNLVDVSIPPQHPPSTPTLPALKPFLIPTKDAGAALLASA</sequence>
<dbReference type="STRING" id="331657.A0A4U0X289"/>
<protein>
    <submittedName>
        <fullName evidence="2">Uncharacterized protein</fullName>
    </submittedName>
</protein>